<dbReference type="SUPFAM" id="SSF52172">
    <property type="entry name" value="CheY-like"/>
    <property type="match status" value="1"/>
</dbReference>
<gene>
    <name evidence="1" type="ORF">LCGC14_0321130</name>
</gene>
<name>A0A0F9W6J7_9ZZZZ</name>
<sequence length="66" mass="7232">MLIVWGCEVAVTKATHANRPVALVTAFGYDPSHSIVKANREGLSAVLMKPFKIDDLLNQVRQALAR</sequence>
<dbReference type="EMBL" id="LAZR01000217">
    <property type="protein sequence ID" value="KKN81276.1"/>
    <property type="molecule type" value="Genomic_DNA"/>
</dbReference>
<organism evidence="1">
    <name type="scientific">marine sediment metagenome</name>
    <dbReference type="NCBI Taxonomy" id="412755"/>
    <lineage>
        <taxon>unclassified sequences</taxon>
        <taxon>metagenomes</taxon>
        <taxon>ecological metagenomes</taxon>
    </lineage>
</organism>
<protein>
    <recommendedName>
        <fullName evidence="2">Response regulatory domain-containing protein</fullName>
    </recommendedName>
</protein>
<proteinExistence type="predicted"/>
<dbReference type="Gene3D" id="3.40.50.2300">
    <property type="match status" value="1"/>
</dbReference>
<comment type="caution">
    <text evidence="1">The sequence shown here is derived from an EMBL/GenBank/DDBJ whole genome shotgun (WGS) entry which is preliminary data.</text>
</comment>
<accession>A0A0F9W6J7</accession>
<reference evidence="1" key="1">
    <citation type="journal article" date="2015" name="Nature">
        <title>Complex archaea that bridge the gap between prokaryotes and eukaryotes.</title>
        <authorList>
            <person name="Spang A."/>
            <person name="Saw J.H."/>
            <person name="Jorgensen S.L."/>
            <person name="Zaremba-Niedzwiedzka K."/>
            <person name="Martijn J."/>
            <person name="Lind A.E."/>
            <person name="van Eijk R."/>
            <person name="Schleper C."/>
            <person name="Guy L."/>
            <person name="Ettema T.J."/>
        </authorList>
    </citation>
    <scope>NUCLEOTIDE SEQUENCE</scope>
</reference>
<evidence type="ECO:0000313" key="1">
    <source>
        <dbReference type="EMBL" id="KKN81276.1"/>
    </source>
</evidence>
<evidence type="ECO:0008006" key="2">
    <source>
        <dbReference type="Google" id="ProtNLM"/>
    </source>
</evidence>
<dbReference type="InterPro" id="IPR011006">
    <property type="entry name" value="CheY-like_superfamily"/>
</dbReference>
<dbReference type="AlphaFoldDB" id="A0A0F9W6J7"/>